<accession>A0A8W8JUN4</accession>
<proteinExistence type="predicted"/>
<protein>
    <submittedName>
        <fullName evidence="2">Uncharacterized protein</fullName>
    </submittedName>
</protein>
<dbReference type="EnsemblMetazoa" id="G20581.1">
    <property type="protein sequence ID" value="G20581.1:cds"/>
    <property type="gene ID" value="G20581"/>
</dbReference>
<keyword evidence="3" id="KW-1185">Reference proteome</keyword>
<evidence type="ECO:0000313" key="2">
    <source>
        <dbReference type="EnsemblMetazoa" id="G20581.1:cds"/>
    </source>
</evidence>
<dbReference type="AlphaFoldDB" id="A0A8W8JUN4"/>
<feature type="signal peptide" evidence="1">
    <location>
        <begin position="1"/>
        <end position="25"/>
    </location>
</feature>
<feature type="chain" id="PRO_5036455867" evidence="1">
    <location>
        <begin position="26"/>
        <end position="146"/>
    </location>
</feature>
<reference evidence="2" key="1">
    <citation type="submission" date="2022-08" db="UniProtKB">
        <authorList>
            <consortium name="EnsemblMetazoa"/>
        </authorList>
    </citation>
    <scope>IDENTIFICATION</scope>
    <source>
        <strain evidence="2">05x7-T-G4-1.051#20</strain>
    </source>
</reference>
<name>A0A8W8JUN4_MAGGI</name>
<evidence type="ECO:0000313" key="3">
    <source>
        <dbReference type="Proteomes" id="UP000005408"/>
    </source>
</evidence>
<evidence type="ECO:0000256" key="1">
    <source>
        <dbReference type="SAM" id="SignalP"/>
    </source>
</evidence>
<keyword evidence="1" id="KW-0732">Signal</keyword>
<sequence length="146" mass="16804">MNTFLVLRIVLFGVVSSVLIKEAESFSSLEDDNHRWQLIRNFLKIPFFVNKRYAKKSPVVLDSKETALFKHVLRKRNVYDTITGSRDLTSSHAANDIHQTIQRLRQLQRLENKHRRFLHGAPVSIGLALPVLSRNINVPSSTSTKR</sequence>
<organism evidence="2 3">
    <name type="scientific">Magallana gigas</name>
    <name type="common">Pacific oyster</name>
    <name type="synonym">Crassostrea gigas</name>
    <dbReference type="NCBI Taxonomy" id="29159"/>
    <lineage>
        <taxon>Eukaryota</taxon>
        <taxon>Metazoa</taxon>
        <taxon>Spiralia</taxon>
        <taxon>Lophotrochozoa</taxon>
        <taxon>Mollusca</taxon>
        <taxon>Bivalvia</taxon>
        <taxon>Autobranchia</taxon>
        <taxon>Pteriomorphia</taxon>
        <taxon>Ostreida</taxon>
        <taxon>Ostreoidea</taxon>
        <taxon>Ostreidae</taxon>
        <taxon>Magallana</taxon>
    </lineage>
</organism>
<dbReference type="Proteomes" id="UP000005408">
    <property type="component" value="Unassembled WGS sequence"/>
</dbReference>